<sequence length="44" mass="5113">MTVLTRNAIIAKLMEQIHVMFAKKIQTMHQQGLRKPIPVHLSFL</sequence>
<reference evidence="2" key="1">
    <citation type="submission" date="2017-04" db="EMBL/GenBank/DDBJ databases">
        <title>Genome evolution of the luminous symbionts of deep sea anglerfish.</title>
        <authorList>
            <person name="Hendry T.A."/>
        </authorList>
    </citation>
    <scope>NUCLEOTIDE SEQUENCE [LARGE SCALE GENOMIC DNA]</scope>
</reference>
<dbReference type="KEGG" id="elux:BTN50_1250"/>
<organism evidence="1 2">
    <name type="scientific">Candidatus Enterovibrio altilux</name>
    <dbReference type="NCBI Taxonomy" id="1927128"/>
    <lineage>
        <taxon>Bacteria</taxon>
        <taxon>Pseudomonadati</taxon>
        <taxon>Pseudomonadota</taxon>
        <taxon>Gammaproteobacteria</taxon>
        <taxon>Vibrionales</taxon>
        <taxon>Vibrionaceae</taxon>
        <taxon>Enterovibrio</taxon>
    </lineage>
</organism>
<dbReference type="AlphaFoldDB" id="A0A291B9N4"/>
<name>A0A291B9N4_9GAMM</name>
<dbReference type="Proteomes" id="UP000218160">
    <property type="component" value="Chromosome 1"/>
</dbReference>
<keyword evidence="2" id="KW-1185">Reference proteome</keyword>
<protein>
    <submittedName>
        <fullName evidence="1">Uncharacterized protein</fullName>
    </submittedName>
</protein>
<accession>A0A291B9N4</accession>
<evidence type="ECO:0000313" key="1">
    <source>
        <dbReference type="EMBL" id="ATF09738.1"/>
    </source>
</evidence>
<evidence type="ECO:0000313" key="2">
    <source>
        <dbReference type="Proteomes" id="UP000218160"/>
    </source>
</evidence>
<gene>
    <name evidence="1" type="ORF">BTN50_1250</name>
</gene>
<dbReference type="EMBL" id="CP020660">
    <property type="protein sequence ID" value="ATF09738.1"/>
    <property type="molecule type" value="Genomic_DNA"/>
</dbReference>
<proteinExistence type="predicted"/>